<reference evidence="3" key="1">
    <citation type="journal article" date="2023" name="Int. J. Syst. Evol. Microbiol.">
        <title>Mesoterricola silvestris gen. nov., sp. nov., Mesoterricola sediminis sp. nov., Geothrix oryzae sp. nov., Geothrix edaphica sp. nov., Geothrix rubra sp. nov., and Geothrix limicola sp. nov., six novel members of Acidobacteriota isolated from soils.</title>
        <authorList>
            <person name="Itoh H."/>
            <person name="Sugisawa Y."/>
            <person name="Mise K."/>
            <person name="Xu Z."/>
            <person name="Kuniyasu M."/>
            <person name="Ushijima N."/>
            <person name="Kawano K."/>
            <person name="Kobayashi E."/>
            <person name="Shiratori Y."/>
            <person name="Masuda Y."/>
            <person name="Senoo K."/>
        </authorList>
    </citation>
    <scope>NUCLEOTIDE SEQUENCE [LARGE SCALE GENOMIC DNA]</scope>
    <source>
        <strain evidence="3">W79</strain>
    </source>
</reference>
<keyword evidence="1" id="KW-0812">Transmembrane</keyword>
<evidence type="ECO:0008006" key="4">
    <source>
        <dbReference type="Google" id="ProtNLM"/>
    </source>
</evidence>
<organism evidence="2 3">
    <name type="scientific">Mesoterricola silvestris</name>
    <dbReference type="NCBI Taxonomy" id="2927979"/>
    <lineage>
        <taxon>Bacteria</taxon>
        <taxon>Pseudomonadati</taxon>
        <taxon>Acidobacteriota</taxon>
        <taxon>Holophagae</taxon>
        <taxon>Holophagales</taxon>
        <taxon>Holophagaceae</taxon>
        <taxon>Mesoterricola</taxon>
    </lineage>
</organism>
<feature type="transmembrane region" description="Helical" evidence="1">
    <location>
        <begin position="46"/>
        <end position="66"/>
    </location>
</feature>
<dbReference type="Proteomes" id="UP001238179">
    <property type="component" value="Chromosome"/>
</dbReference>
<dbReference type="RefSeq" id="WP_316411676.1">
    <property type="nucleotide sequence ID" value="NZ_AP027080.1"/>
</dbReference>
<dbReference type="EMBL" id="AP027080">
    <property type="protein sequence ID" value="BDU73032.1"/>
    <property type="molecule type" value="Genomic_DNA"/>
</dbReference>
<feature type="transmembrane region" description="Helical" evidence="1">
    <location>
        <begin position="86"/>
        <end position="104"/>
    </location>
</feature>
<evidence type="ECO:0000256" key="1">
    <source>
        <dbReference type="SAM" id="Phobius"/>
    </source>
</evidence>
<sequence length="167" mass="18210">MNPLERLGLHLSAAGMGVTGLLYGWLKYFHQRAGDFGPEPYRLQAWSQHAHVFLGPLLVFTLGLVVRGHVAPALESGTRRGRRSGLWVAAILAPMILSGYGMQICVDPGWRAALAWVHGPSSLLFLAAYGFHLRGKRRRLALLPQPAQHVVQEHVQGGGVLDAHGND</sequence>
<evidence type="ECO:0000313" key="2">
    <source>
        <dbReference type="EMBL" id="BDU73032.1"/>
    </source>
</evidence>
<protein>
    <recommendedName>
        <fullName evidence="4">Cytochrome b561 domain-containing protein</fullName>
    </recommendedName>
</protein>
<feature type="transmembrane region" description="Helical" evidence="1">
    <location>
        <begin position="110"/>
        <end position="131"/>
    </location>
</feature>
<name>A0AA48GKJ8_9BACT</name>
<feature type="transmembrane region" description="Helical" evidence="1">
    <location>
        <begin position="7"/>
        <end position="26"/>
    </location>
</feature>
<keyword evidence="1" id="KW-1133">Transmembrane helix</keyword>
<dbReference type="AlphaFoldDB" id="A0AA48GKJ8"/>
<keyword evidence="1" id="KW-0472">Membrane</keyword>
<evidence type="ECO:0000313" key="3">
    <source>
        <dbReference type="Proteomes" id="UP001238179"/>
    </source>
</evidence>
<proteinExistence type="predicted"/>
<keyword evidence="3" id="KW-1185">Reference proteome</keyword>
<gene>
    <name evidence="2" type="ORF">METEAL_22060</name>
</gene>
<dbReference type="KEGG" id="msil:METEAL_22060"/>
<accession>A0AA48GKJ8</accession>